<keyword evidence="1" id="KW-1133">Transmembrane helix</keyword>
<comment type="caution">
    <text evidence="2">The sequence shown here is derived from an EMBL/GenBank/DDBJ whole genome shotgun (WGS) entry which is preliminary data.</text>
</comment>
<feature type="non-terminal residue" evidence="2">
    <location>
        <position position="1"/>
    </location>
</feature>
<dbReference type="Proteomes" id="UP000824469">
    <property type="component" value="Unassembled WGS sequence"/>
</dbReference>
<name>A0AA38GDW3_TAXCH</name>
<proteinExistence type="predicted"/>
<dbReference type="AlphaFoldDB" id="A0AA38GDW3"/>
<keyword evidence="3" id="KW-1185">Reference proteome</keyword>
<gene>
    <name evidence="2" type="ORF">KI387_021586</name>
</gene>
<evidence type="ECO:0000313" key="3">
    <source>
        <dbReference type="Proteomes" id="UP000824469"/>
    </source>
</evidence>
<feature type="transmembrane region" description="Helical" evidence="1">
    <location>
        <begin position="6"/>
        <end position="24"/>
    </location>
</feature>
<evidence type="ECO:0000256" key="1">
    <source>
        <dbReference type="SAM" id="Phobius"/>
    </source>
</evidence>
<protein>
    <submittedName>
        <fullName evidence="2">Uncharacterized protein</fullName>
    </submittedName>
</protein>
<sequence>VFKMPLISALVILTSSVILNSSLIKSRASINAKMISFKNIVISFSFNSNLLISSLSKLFLALQIDSQIQWPH</sequence>
<evidence type="ECO:0000313" key="2">
    <source>
        <dbReference type="EMBL" id="KAH9319817.1"/>
    </source>
</evidence>
<organism evidence="2 3">
    <name type="scientific">Taxus chinensis</name>
    <name type="common">Chinese yew</name>
    <name type="synonym">Taxus wallichiana var. chinensis</name>
    <dbReference type="NCBI Taxonomy" id="29808"/>
    <lineage>
        <taxon>Eukaryota</taxon>
        <taxon>Viridiplantae</taxon>
        <taxon>Streptophyta</taxon>
        <taxon>Embryophyta</taxon>
        <taxon>Tracheophyta</taxon>
        <taxon>Spermatophyta</taxon>
        <taxon>Pinopsida</taxon>
        <taxon>Pinidae</taxon>
        <taxon>Conifers II</taxon>
        <taxon>Cupressales</taxon>
        <taxon>Taxaceae</taxon>
        <taxon>Taxus</taxon>
    </lineage>
</organism>
<keyword evidence="1" id="KW-0472">Membrane</keyword>
<dbReference type="EMBL" id="JAHRHJ020000004">
    <property type="protein sequence ID" value="KAH9319817.1"/>
    <property type="molecule type" value="Genomic_DNA"/>
</dbReference>
<accession>A0AA38GDW3</accession>
<keyword evidence="1" id="KW-0812">Transmembrane</keyword>
<reference evidence="2 3" key="1">
    <citation type="journal article" date="2021" name="Nat. Plants">
        <title>The Taxus genome provides insights into paclitaxel biosynthesis.</title>
        <authorList>
            <person name="Xiong X."/>
            <person name="Gou J."/>
            <person name="Liao Q."/>
            <person name="Li Y."/>
            <person name="Zhou Q."/>
            <person name="Bi G."/>
            <person name="Li C."/>
            <person name="Du R."/>
            <person name="Wang X."/>
            <person name="Sun T."/>
            <person name="Guo L."/>
            <person name="Liang H."/>
            <person name="Lu P."/>
            <person name="Wu Y."/>
            <person name="Zhang Z."/>
            <person name="Ro D.K."/>
            <person name="Shang Y."/>
            <person name="Huang S."/>
            <person name="Yan J."/>
        </authorList>
    </citation>
    <scope>NUCLEOTIDE SEQUENCE [LARGE SCALE GENOMIC DNA]</scope>
    <source>
        <strain evidence="2">Ta-2019</strain>
    </source>
</reference>